<evidence type="ECO:0000313" key="1">
    <source>
        <dbReference type="EMBL" id="KZP21528.1"/>
    </source>
</evidence>
<dbReference type="AlphaFoldDB" id="A0A166K4S3"/>
<evidence type="ECO:0000313" key="2">
    <source>
        <dbReference type="Proteomes" id="UP000076532"/>
    </source>
</evidence>
<proteinExistence type="predicted"/>
<dbReference type="EMBL" id="KV417546">
    <property type="protein sequence ID" value="KZP21528.1"/>
    <property type="molecule type" value="Genomic_DNA"/>
</dbReference>
<sequence>MRKHGIATDHTVRLKRIQATGAGHIFLTELQDDSRFELNSSLGLGAFSCTGPVIHIIEAHGQTHRSIATTSTQYCRQFGCI</sequence>
<organism evidence="1 2">
    <name type="scientific">Athelia psychrophila</name>
    <dbReference type="NCBI Taxonomy" id="1759441"/>
    <lineage>
        <taxon>Eukaryota</taxon>
        <taxon>Fungi</taxon>
        <taxon>Dikarya</taxon>
        <taxon>Basidiomycota</taxon>
        <taxon>Agaricomycotina</taxon>
        <taxon>Agaricomycetes</taxon>
        <taxon>Agaricomycetidae</taxon>
        <taxon>Atheliales</taxon>
        <taxon>Atheliaceae</taxon>
        <taxon>Athelia</taxon>
    </lineage>
</organism>
<accession>A0A166K4S3</accession>
<dbReference type="Proteomes" id="UP000076532">
    <property type="component" value="Unassembled WGS sequence"/>
</dbReference>
<name>A0A166K4S3_9AGAM</name>
<reference evidence="1 2" key="1">
    <citation type="journal article" date="2016" name="Mol. Biol. Evol.">
        <title>Comparative Genomics of Early-Diverging Mushroom-Forming Fungi Provides Insights into the Origins of Lignocellulose Decay Capabilities.</title>
        <authorList>
            <person name="Nagy L.G."/>
            <person name="Riley R."/>
            <person name="Tritt A."/>
            <person name="Adam C."/>
            <person name="Daum C."/>
            <person name="Floudas D."/>
            <person name="Sun H."/>
            <person name="Yadav J.S."/>
            <person name="Pangilinan J."/>
            <person name="Larsson K.H."/>
            <person name="Matsuura K."/>
            <person name="Barry K."/>
            <person name="Labutti K."/>
            <person name="Kuo R."/>
            <person name="Ohm R.A."/>
            <person name="Bhattacharya S.S."/>
            <person name="Shirouzu T."/>
            <person name="Yoshinaga Y."/>
            <person name="Martin F.M."/>
            <person name="Grigoriev I.V."/>
            <person name="Hibbett D.S."/>
        </authorList>
    </citation>
    <scope>NUCLEOTIDE SEQUENCE [LARGE SCALE GENOMIC DNA]</scope>
    <source>
        <strain evidence="1 2">CBS 109695</strain>
    </source>
</reference>
<keyword evidence="2" id="KW-1185">Reference proteome</keyword>
<gene>
    <name evidence="1" type="ORF">FIBSPDRAFT_860469</name>
</gene>
<protein>
    <submittedName>
        <fullName evidence="1">Uncharacterized protein</fullName>
    </submittedName>
</protein>